<feature type="compositionally biased region" description="Polar residues" evidence="1">
    <location>
        <begin position="401"/>
        <end position="413"/>
    </location>
</feature>
<evidence type="ECO:0000256" key="1">
    <source>
        <dbReference type="SAM" id="MobiDB-lite"/>
    </source>
</evidence>
<comment type="caution">
    <text evidence="2">The sequence shown here is derived from an EMBL/GenBank/DDBJ whole genome shotgun (WGS) entry which is preliminary data.</text>
</comment>
<organism evidence="2">
    <name type="scientific">marine sediment metagenome</name>
    <dbReference type="NCBI Taxonomy" id="412755"/>
    <lineage>
        <taxon>unclassified sequences</taxon>
        <taxon>metagenomes</taxon>
        <taxon>ecological metagenomes</taxon>
    </lineage>
</organism>
<accession>A0A0F9JNU6</accession>
<dbReference type="AlphaFoldDB" id="A0A0F9JNU6"/>
<name>A0A0F9JNU6_9ZZZZ</name>
<reference evidence="2" key="1">
    <citation type="journal article" date="2015" name="Nature">
        <title>Complex archaea that bridge the gap between prokaryotes and eukaryotes.</title>
        <authorList>
            <person name="Spang A."/>
            <person name="Saw J.H."/>
            <person name="Jorgensen S.L."/>
            <person name="Zaremba-Niedzwiedzka K."/>
            <person name="Martijn J."/>
            <person name="Lind A.E."/>
            <person name="van Eijk R."/>
            <person name="Schleper C."/>
            <person name="Guy L."/>
            <person name="Ettema T.J."/>
        </authorList>
    </citation>
    <scope>NUCLEOTIDE SEQUENCE</scope>
</reference>
<protein>
    <submittedName>
        <fullName evidence="2">Uncharacterized protein</fullName>
    </submittedName>
</protein>
<sequence length="580" mass="60551">MALPVTITGDLGQARNSYHGPFKSSGGAFYTLLPDGIGITNVAAWKATDPTSSFSEQDNANRPTFGTIVSLNVYQVSDDLHCAVQDSGDNAWYARFDMSSDTWANIDGAGDRDIEIDTNPDGLSDACDIAVLSAAYGVGSAFVKIRVVYQGVTDMDMGSNWERIDESNSVDDGENWSAPTSIDSATGGVGVSYTGPRIVLPPSNSDQCHIIFRERTGNGDIIQRAIAGDDTLRTYRDTGFNTANMQYPFTHAIGFTRSSTSKVRIGYFKETDNDLEVLEFDAFTDDTDRTETTSNVSTDNVQLDNSSINACLAADGSTIRGLMVKSTNDDLFEFDDGDSDTYTLQGTAHVTGTVNHISCNVYDRSGTKLAMIYDDGGATRYDEISIGGAGVTVVVPQESLTQTDNDPSINTGASAAAPQDSLTQTDNDPALNTGVTVLALQDALTQTDNAPTVPQIVGVPADALSQTDNVPAVASGGTAVVPQDSLAQTDQVPVVASGASAAAPQDSLAQTDNVPVVASGGSATVPQDALTQADNAPDIRTGVTVVVPADALAQADNVPGINTGVAVASPQDSLSQTDNA</sequence>
<proteinExistence type="predicted"/>
<gene>
    <name evidence="2" type="ORF">LCGC14_1735070</name>
</gene>
<evidence type="ECO:0000313" key="2">
    <source>
        <dbReference type="EMBL" id="KKM07326.1"/>
    </source>
</evidence>
<dbReference type="EMBL" id="LAZR01015798">
    <property type="protein sequence ID" value="KKM07326.1"/>
    <property type="molecule type" value="Genomic_DNA"/>
</dbReference>
<feature type="non-terminal residue" evidence="2">
    <location>
        <position position="580"/>
    </location>
</feature>
<feature type="region of interest" description="Disordered" evidence="1">
    <location>
        <begin position="401"/>
        <end position="429"/>
    </location>
</feature>